<evidence type="ECO:0000313" key="7">
    <source>
        <dbReference type="EMBL" id="CAD7392951.1"/>
    </source>
</evidence>
<dbReference type="FunFam" id="3.40.50.1820:FF:000122">
    <property type="entry name" value="Vitellogenin-3-like Protein"/>
    <property type="match status" value="1"/>
</dbReference>
<dbReference type="PANTHER" id="PTHR11610:SF169">
    <property type="entry name" value="GH15759P-RELATED"/>
    <property type="match status" value="1"/>
</dbReference>
<evidence type="ECO:0000256" key="2">
    <source>
        <dbReference type="ARBA" id="ARBA00010701"/>
    </source>
</evidence>
<comment type="similarity">
    <text evidence="2 4">Belongs to the AB hydrolase superfamily. Lipase family.</text>
</comment>
<proteinExistence type="inferred from homology"/>
<dbReference type="CDD" id="cd00707">
    <property type="entry name" value="Pancreat_lipase_like"/>
    <property type="match status" value="1"/>
</dbReference>
<evidence type="ECO:0000256" key="1">
    <source>
        <dbReference type="ARBA" id="ARBA00004613"/>
    </source>
</evidence>
<evidence type="ECO:0000256" key="3">
    <source>
        <dbReference type="ARBA" id="ARBA00022525"/>
    </source>
</evidence>
<keyword evidence="3" id="KW-0964">Secreted</keyword>
<dbReference type="GO" id="GO:0017171">
    <property type="term" value="F:serine hydrolase activity"/>
    <property type="evidence" value="ECO:0007669"/>
    <property type="project" value="TreeGrafter"/>
</dbReference>
<dbReference type="PANTHER" id="PTHR11610">
    <property type="entry name" value="LIPASE"/>
    <property type="match status" value="1"/>
</dbReference>
<dbReference type="InterPro" id="IPR033906">
    <property type="entry name" value="Lipase_N"/>
</dbReference>
<dbReference type="Pfam" id="PF00151">
    <property type="entry name" value="Lipase"/>
    <property type="match status" value="1"/>
</dbReference>
<dbReference type="AlphaFoldDB" id="A0A7R9GPL2"/>
<accession>A0A7R9GPL2</accession>
<dbReference type="InterPro" id="IPR000734">
    <property type="entry name" value="TAG_lipase"/>
</dbReference>
<sequence>MNLIKLLAYISVTINVGHDRFTFRVLPKGNCSYCTPIDPVQDIVFLLYTRRNPDLPFQLKLNDDDLLSLSPFDHEHPTVVYIHGFTEFGLGLGCNTIKEAYLKKGWYNVVVVDWSALCAGPWYSTAVGNSQLCGDYLALFLDYLIDMGMPLSTLHVIGFSLGAEVAGFTGRAITSGELPRITGLDPAYPEYGRRNALGRLNTHDAEFVDVIHTDSGQLGFPNPIGHVDFFPNGGRRTQPGCDMVTLLKRGVYEELLACGHMRAWKYYAESVNNEMGFPAVQCNNWLNYKSGMCIASRGKTAFMGFAASKHSRGKYYLATNSQPPFAKEDRLRHTLATNSQAPFAKEDRLRRTLETNRQPLFVKEDSRRRTLVTNSLPLLAKEDHPRRTLATNSRPSLAKEDHPRRTLATNSLPSLAVKDRPRRAFATKIRPSLATKDRPRRTLVTKSRPSLATEDRPRRALATNSRPSLATEDRPRRALATNSRPSLATEDRPRRALATNS</sequence>
<dbReference type="GO" id="GO:0005615">
    <property type="term" value="C:extracellular space"/>
    <property type="evidence" value="ECO:0007669"/>
    <property type="project" value="TreeGrafter"/>
</dbReference>
<feature type="region of interest" description="Disordered" evidence="5">
    <location>
        <begin position="385"/>
        <end position="501"/>
    </location>
</feature>
<evidence type="ECO:0000256" key="5">
    <source>
        <dbReference type="SAM" id="MobiDB-lite"/>
    </source>
</evidence>
<dbReference type="SUPFAM" id="SSF53474">
    <property type="entry name" value="alpha/beta-Hydrolases"/>
    <property type="match status" value="1"/>
</dbReference>
<dbReference type="GO" id="GO:0016042">
    <property type="term" value="P:lipid catabolic process"/>
    <property type="evidence" value="ECO:0007669"/>
    <property type="project" value="TreeGrafter"/>
</dbReference>
<evidence type="ECO:0000256" key="4">
    <source>
        <dbReference type="RuleBase" id="RU004262"/>
    </source>
</evidence>
<dbReference type="PRINTS" id="PR00821">
    <property type="entry name" value="TAGLIPASE"/>
</dbReference>
<evidence type="ECO:0000259" key="6">
    <source>
        <dbReference type="Pfam" id="PF00151"/>
    </source>
</evidence>
<organism evidence="7">
    <name type="scientific">Timema cristinae</name>
    <name type="common">Walking stick</name>
    <dbReference type="NCBI Taxonomy" id="61476"/>
    <lineage>
        <taxon>Eukaryota</taxon>
        <taxon>Metazoa</taxon>
        <taxon>Ecdysozoa</taxon>
        <taxon>Arthropoda</taxon>
        <taxon>Hexapoda</taxon>
        <taxon>Insecta</taxon>
        <taxon>Pterygota</taxon>
        <taxon>Neoptera</taxon>
        <taxon>Polyneoptera</taxon>
        <taxon>Phasmatodea</taxon>
        <taxon>Timematodea</taxon>
        <taxon>Timematoidea</taxon>
        <taxon>Timematidae</taxon>
        <taxon>Timema</taxon>
    </lineage>
</organism>
<dbReference type="InterPro" id="IPR013818">
    <property type="entry name" value="Lipase"/>
</dbReference>
<protein>
    <recommendedName>
        <fullName evidence="6">Lipase domain-containing protein</fullName>
    </recommendedName>
</protein>
<gene>
    <name evidence="7" type="ORF">TCEB3V08_LOCUS951</name>
</gene>
<reference evidence="7" key="1">
    <citation type="submission" date="2020-11" db="EMBL/GenBank/DDBJ databases">
        <authorList>
            <person name="Tran Van P."/>
        </authorList>
    </citation>
    <scope>NUCLEOTIDE SEQUENCE</scope>
</reference>
<dbReference type="InterPro" id="IPR029058">
    <property type="entry name" value="AB_hydrolase_fold"/>
</dbReference>
<dbReference type="EMBL" id="OC316613">
    <property type="protein sequence ID" value="CAD7392951.1"/>
    <property type="molecule type" value="Genomic_DNA"/>
</dbReference>
<comment type="subcellular location">
    <subcellularLocation>
        <location evidence="1">Secreted</location>
    </subcellularLocation>
</comment>
<feature type="domain" description="Lipase" evidence="6">
    <location>
        <begin position="42"/>
        <end position="325"/>
    </location>
</feature>
<dbReference type="Gene3D" id="3.40.50.1820">
    <property type="entry name" value="alpha/beta hydrolase"/>
    <property type="match status" value="1"/>
</dbReference>
<dbReference type="GO" id="GO:0016298">
    <property type="term" value="F:lipase activity"/>
    <property type="evidence" value="ECO:0007669"/>
    <property type="project" value="InterPro"/>
</dbReference>
<name>A0A7R9GPL2_TIMCR</name>